<feature type="compositionally biased region" description="Basic residues" evidence="1">
    <location>
        <begin position="347"/>
        <end position="356"/>
    </location>
</feature>
<sequence>MYVYVDTLARGFFNLGAELEHLHQYTQCIRAYNEALKLTKINKKNKQQIGDGSVKKELGFLKYLKKSILSVQAKKDQYENLQARRSKDKTKNKLTDILNYNPPLKRAKLVKRLKASRRPMIPSSKDDLGIQSMLHVFSKSKDKHKNKQRSSTSYNKSFIRSKASTAMRNRRSRQKYSNNMRNRLSTAKNKMNEYEYSSHHMTLKDVEYSLPKLHPGTTNYSRPRKTNYDSLCFKDKNDMIRNKNWVKRQTDQYKYLAEGGLIAEDAKEKKTQKHKKKLTRLKQSKMSKRASKVGKPKTDFDLLNFNFDKDWRNIHNLSRDTDNVLYDYDLNMSPTGHSMNKSSGRNCKSKKSKRSTYQKPTEMNADLNLELE</sequence>
<feature type="compositionally biased region" description="Basic residues" evidence="1">
    <location>
        <begin position="270"/>
        <end position="293"/>
    </location>
</feature>
<feature type="region of interest" description="Disordered" evidence="1">
    <location>
        <begin position="267"/>
        <end position="293"/>
    </location>
</feature>
<evidence type="ECO:0000313" key="2">
    <source>
        <dbReference type="EMBL" id="CAI2366403.1"/>
    </source>
</evidence>
<gene>
    <name evidence="2" type="ORF">ECRASSUSDP1_LOCUS7676</name>
</gene>
<name>A0AAD1XC37_EUPCR</name>
<organism evidence="2 3">
    <name type="scientific">Euplotes crassus</name>
    <dbReference type="NCBI Taxonomy" id="5936"/>
    <lineage>
        <taxon>Eukaryota</taxon>
        <taxon>Sar</taxon>
        <taxon>Alveolata</taxon>
        <taxon>Ciliophora</taxon>
        <taxon>Intramacronucleata</taxon>
        <taxon>Spirotrichea</taxon>
        <taxon>Hypotrichia</taxon>
        <taxon>Euplotida</taxon>
        <taxon>Euplotidae</taxon>
        <taxon>Moneuplotes</taxon>
    </lineage>
</organism>
<comment type="caution">
    <text evidence="2">The sequence shown here is derived from an EMBL/GenBank/DDBJ whole genome shotgun (WGS) entry which is preliminary data.</text>
</comment>
<dbReference type="InterPro" id="IPR019734">
    <property type="entry name" value="TPR_rpt"/>
</dbReference>
<feature type="compositionally biased region" description="Polar residues" evidence="1">
    <location>
        <begin position="333"/>
        <end position="346"/>
    </location>
</feature>
<feature type="region of interest" description="Disordered" evidence="1">
    <location>
        <begin position="333"/>
        <end position="372"/>
    </location>
</feature>
<protein>
    <submittedName>
        <fullName evidence="2">Uncharacterized protein</fullName>
    </submittedName>
</protein>
<proteinExistence type="predicted"/>
<dbReference type="AlphaFoldDB" id="A0AAD1XC37"/>
<dbReference type="SMART" id="SM00028">
    <property type="entry name" value="TPR"/>
    <property type="match status" value="1"/>
</dbReference>
<accession>A0AAD1XC37</accession>
<reference evidence="2" key="1">
    <citation type="submission" date="2023-07" db="EMBL/GenBank/DDBJ databases">
        <authorList>
            <consortium name="AG Swart"/>
            <person name="Singh M."/>
            <person name="Singh A."/>
            <person name="Seah K."/>
            <person name="Emmerich C."/>
        </authorList>
    </citation>
    <scope>NUCLEOTIDE SEQUENCE</scope>
    <source>
        <strain evidence="2">DP1</strain>
    </source>
</reference>
<evidence type="ECO:0000313" key="3">
    <source>
        <dbReference type="Proteomes" id="UP001295684"/>
    </source>
</evidence>
<dbReference type="EMBL" id="CAMPGE010007486">
    <property type="protein sequence ID" value="CAI2366403.1"/>
    <property type="molecule type" value="Genomic_DNA"/>
</dbReference>
<dbReference type="Proteomes" id="UP001295684">
    <property type="component" value="Unassembled WGS sequence"/>
</dbReference>
<keyword evidence="3" id="KW-1185">Reference proteome</keyword>
<evidence type="ECO:0000256" key="1">
    <source>
        <dbReference type="SAM" id="MobiDB-lite"/>
    </source>
</evidence>